<keyword evidence="1" id="KW-0614">Plasmid</keyword>
<dbReference type="EMBL" id="CP080765">
    <property type="protein sequence ID" value="QYY44768.1"/>
    <property type="molecule type" value="Genomic_DNA"/>
</dbReference>
<dbReference type="GeneID" id="97143506"/>
<reference evidence="1 2" key="1">
    <citation type="submission" date="2021-08" db="EMBL/GenBank/DDBJ databases">
        <title>Complete genome sequence of the strain Aneurinibacillus thermoaerophilus CCM 8960.</title>
        <authorList>
            <person name="Musilova J."/>
            <person name="Kourilova X."/>
            <person name="Pernicova I."/>
            <person name="Bezdicek M."/>
            <person name="Lengerova M."/>
            <person name="Obruca S."/>
            <person name="Sedlar K."/>
        </authorList>
    </citation>
    <scope>NUCLEOTIDE SEQUENCE [LARGE SCALE GENOMIC DNA]</scope>
    <source>
        <strain evidence="1 2">CCM 8960</strain>
        <plasmid evidence="1 2">pAT1</plasmid>
    </source>
</reference>
<accession>A0ABX8YG50</accession>
<dbReference type="Proteomes" id="UP000826616">
    <property type="component" value="Plasmid pAT1"/>
</dbReference>
<organism evidence="1 2">
    <name type="scientific">Aneurinibacillus thermoaerophilus</name>
    <dbReference type="NCBI Taxonomy" id="143495"/>
    <lineage>
        <taxon>Bacteria</taxon>
        <taxon>Bacillati</taxon>
        <taxon>Bacillota</taxon>
        <taxon>Bacilli</taxon>
        <taxon>Bacillales</taxon>
        <taxon>Paenibacillaceae</taxon>
        <taxon>Aneurinibacillus group</taxon>
        <taxon>Aneurinibacillus</taxon>
    </lineage>
</organism>
<gene>
    <name evidence="1" type="ORF">K3F53_19190</name>
</gene>
<protein>
    <submittedName>
        <fullName evidence="1">Uncharacterized protein</fullName>
    </submittedName>
</protein>
<dbReference type="RefSeq" id="WP_220561198.1">
    <property type="nucleotide sequence ID" value="NZ_CP080765.1"/>
</dbReference>
<proteinExistence type="predicted"/>
<evidence type="ECO:0000313" key="2">
    <source>
        <dbReference type="Proteomes" id="UP000826616"/>
    </source>
</evidence>
<sequence length="62" mass="7051">MSENKAVKREDLIGATGSITRQIEVIDAEEYDHGSFKSVSIMVREDNGEEYWTSLEDVDLDQ</sequence>
<name>A0ABX8YG50_ANETH</name>
<keyword evidence="2" id="KW-1185">Reference proteome</keyword>
<evidence type="ECO:0000313" key="1">
    <source>
        <dbReference type="EMBL" id="QYY44768.1"/>
    </source>
</evidence>
<geneLocation type="plasmid" evidence="1 2">
    <name>pAT1</name>
</geneLocation>